<proteinExistence type="predicted"/>
<evidence type="ECO:0000313" key="2">
    <source>
        <dbReference type="Proteomes" id="UP000034324"/>
    </source>
</evidence>
<dbReference type="AlphaFoldDB" id="A0A0G0MRE0"/>
<sequence>MRRLETETDRTIWQHREAYFQRLLPFARAVITEDGYYQDALRDLSSEQRDVVTAVFADYATVKQFGRLTSERSYTINHGSGQTMDPLRNRYSRRLHEVGIKDSAEWLAMLPKVGDVINSAAFGDPFFDRPQV</sequence>
<dbReference type="Proteomes" id="UP000034324">
    <property type="component" value="Unassembled WGS sequence"/>
</dbReference>
<reference evidence="1 2" key="1">
    <citation type="journal article" date="2015" name="Nature">
        <title>rRNA introns, odd ribosomes, and small enigmatic genomes across a large radiation of phyla.</title>
        <authorList>
            <person name="Brown C.T."/>
            <person name="Hug L.A."/>
            <person name="Thomas B.C."/>
            <person name="Sharon I."/>
            <person name="Castelle C.J."/>
            <person name="Singh A."/>
            <person name="Wilkins M.J."/>
            <person name="Williams K.H."/>
            <person name="Banfield J.F."/>
        </authorList>
    </citation>
    <scope>NUCLEOTIDE SEQUENCE [LARGE SCALE GENOMIC DNA]</scope>
</reference>
<comment type="caution">
    <text evidence="1">The sequence shown here is derived from an EMBL/GenBank/DDBJ whole genome shotgun (WGS) entry which is preliminary data.</text>
</comment>
<organism evidence="1 2">
    <name type="scientific">Candidatus Daviesbacteria bacterium GW2011_GWF2_38_6</name>
    <dbReference type="NCBI Taxonomy" id="1618432"/>
    <lineage>
        <taxon>Bacteria</taxon>
        <taxon>Candidatus Daviesiibacteriota</taxon>
    </lineage>
</organism>
<name>A0A0G0MRE0_9BACT</name>
<evidence type="ECO:0000313" key="1">
    <source>
        <dbReference type="EMBL" id="KKQ76224.1"/>
    </source>
</evidence>
<protein>
    <submittedName>
        <fullName evidence="1">Uncharacterized protein</fullName>
    </submittedName>
</protein>
<accession>A0A0G0MRE0</accession>
<gene>
    <name evidence="1" type="ORF">US99_C0080G0007</name>
</gene>
<dbReference type="EMBL" id="LBVC01000080">
    <property type="protein sequence ID" value="KKQ76224.1"/>
    <property type="molecule type" value="Genomic_DNA"/>
</dbReference>